<gene>
    <name evidence="2" type="ORF">A2415_04475</name>
</gene>
<evidence type="ECO:0000313" key="2">
    <source>
        <dbReference type="EMBL" id="OGC68310.1"/>
    </source>
</evidence>
<dbReference type="EMBL" id="MEWA01000049">
    <property type="protein sequence ID" value="OGC68310.1"/>
    <property type="molecule type" value="Genomic_DNA"/>
</dbReference>
<dbReference type="Pfam" id="PF04480">
    <property type="entry name" value="DUF559"/>
    <property type="match status" value="1"/>
</dbReference>
<name>A0A1F4WG27_UNCKA</name>
<dbReference type="SUPFAM" id="SSF52980">
    <property type="entry name" value="Restriction endonuclease-like"/>
    <property type="match status" value="1"/>
</dbReference>
<sequence length="492" mass="58293">MILNVEGIGRVNITNWPEIERKLLYAIGFQVEDAIRKEIQKNKLIDTSQFWQSIQVGNVKDGKVEIFSDIPYACILGGRHKVRTKNGLKGIKMIKEGDEVLTQTGTFEKVLKTNKFFAYKKPKCVRLIVEYRKGKEHTLEVSHDHKILVSDRQSSFWIQASELKEGMFVFCLKKIPHNKGTRKFIKQICQKCYKEFDIEPIQLKHRPAKYCGKDCYISTRIGKGNPNYGNKYSEKTKKYLSNFHKKRLKDNPEKHPNHIMCKRGYLTDIEKNVENLFIKIGWEYIRQKKFDSLFVDFYIPSKKLIIECDGAFWHKDQNRDIERDKKLLNKDQELKIIHLHFVDKRFSKNIIENPLPNVYYLQCNPSTDSFVNPEIFEKRKILKKEDFDYTKPPKKNRGKWMYDLQIENIHSFVCNSIIVSNSYLEYGTYDFWRRFGFQRFPENPIKKKDLKAKDREGMPKGMMPFASFRRVLFNPNKMEEIVQRGFDAAVKT</sequence>
<dbReference type="SUPFAM" id="SSF51294">
    <property type="entry name" value="Hedgehog/intein (Hint) domain"/>
    <property type="match status" value="1"/>
</dbReference>
<protein>
    <recommendedName>
        <fullName evidence="1">Hint domain-containing protein</fullName>
    </recommendedName>
</protein>
<proteinExistence type="predicted"/>
<dbReference type="InterPro" id="IPR036844">
    <property type="entry name" value="Hint_dom_sf"/>
</dbReference>
<dbReference type="PROSITE" id="PS50818">
    <property type="entry name" value="INTEIN_C_TER"/>
    <property type="match status" value="1"/>
</dbReference>
<dbReference type="Gene3D" id="2.170.16.10">
    <property type="entry name" value="Hedgehog/Intein (Hint) domain"/>
    <property type="match status" value="1"/>
</dbReference>
<reference evidence="2 3" key="1">
    <citation type="journal article" date="2016" name="Nat. Commun.">
        <title>Thousands of microbial genomes shed light on interconnected biogeochemical processes in an aquifer system.</title>
        <authorList>
            <person name="Anantharaman K."/>
            <person name="Brown C.T."/>
            <person name="Hug L.A."/>
            <person name="Sharon I."/>
            <person name="Castelle C.J."/>
            <person name="Probst A.J."/>
            <person name="Thomas B.C."/>
            <person name="Singh A."/>
            <person name="Wilkins M.J."/>
            <person name="Karaoz U."/>
            <person name="Brodie E.L."/>
            <person name="Williams K.H."/>
            <person name="Hubbard S.S."/>
            <person name="Banfield J.F."/>
        </authorList>
    </citation>
    <scope>NUCLEOTIDE SEQUENCE [LARGE SCALE GENOMIC DNA]</scope>
</reference>
<dbReference type="AlphaFoldDB" id="A0A1F4WG27"/>
<dbReference type="InterPro" id="IPR007569">
    <property type="entry name" value="DUF559"/>
</dbReference>
<dbReference type="SMART" id="SM00306">
    <property type="entry name" value="HintN"/>
    <property type="match status" value="1"/>
</dbReference>
<accession>A0A1F4WG27</accession>
<dbReference type="InterPro" id="IPR003587">
    <property type="entry name" value="Hint_dom_N"/>
</dbReference>
<dbReference type="Gene3D" id="3.40.960.10">
    <property type="entry name" value="VSR Endonuclease"/>
    <property type="match status" value="1"/>
</dbReference>
<dbReference type="InterPro" id="IPR011335">
    <property type="entry name" value="Restrct_endonuc-II-like"/>
</dbReference>
<feature type="domain" description="Hint" evidence="1">
    <location>
        <begin position="72"/>
        <end position="173"/>
    </location>
</feature>
<evidence type="ECO:0000259" key="1">
    <source>
        <dbReference type="SMART" id="SM00306"/>
    </source>
</evidence>
<organism evidence="2 3">
    <name type="scientific">candidate division WWE3 bacterium RIFOXYC1_FULL_39_7</name>
    <dbReference type="NCBI Taxonomy" id="1802643"/>
    <lineage>
        <taxon>Bacteria</taxon>
        <taxon>Katanobacteria</taxon>
    </lineage>
</organism>
<dbReference type="SUPFAM" id="SSF64496">
    <property type="entry name" value="DNA-binding domain of intron-encoded endonucleases"/>
    <property type="match status" value="1"/>
</dbReference>
<dbReference type="CDD" id="cd00081">
    <property type="entry name" value="Hint"/>
    <property type="match status" value="1"/>
</dbReference>
<dbReference type="InterPro" id="IPR030934">
    <property type="entry name" value="Intein_C"/>
</dbReference>
<dbReference type="Proteomes" id="UP000179113">
    <property type="component" value="Unassembled WGS sequence"/>
</dbReference>
<comment type="caution">
    <text evidence="2">The sequence shown here is derived from an EMBL/GenBank/DDBJ whole genome shotgun (WGS) entry which is preliminary data.</text>
</comment>
<evidence type="ECO:0000313" key="3">
    <source>
        <dbReference type="Proteomes" id="UP000179113"/>
    </source>
</evidence>